<evidence type="ECO:0000313" key="5">
    <source>
        <dbReference type="EMBL" id="CAF1157224.1"/>
    </source>
</evidence>
<dbReference type="InterPro" id="IPR026591">
    <property type="entry name" value="Sirtuin_cat_small_dom_sf"/>
</dbReference>
<organism evidence="5 7">
    <name type="scientific">Didymodactylos carnosus</name>
    <dbReference type="NCBI Taxonomy" id="1234261"/>
    <lineage>
        <taxon>Eukaryota</taxon>
        <taxon>Metazoa</taxon>
        <taxon>Spiralia</taxon>
        <taxon>Gnathifera</taxon>
        <taxon>Rotifera</taxon>
        <taxon>Eurotatoria</taxon>
        <taxon>Bdelloidea</taxon>
        <taxon>Philodinida</taxon>
        <taxon>Philodinidae</taxon>
        <taxon>Didymodactylos</taxon>
    </lineage>
</organism>
<dbReference type="Pfam" id="PF02146">
    <property type="entry name" value="SIR2"/>
    <property type="match status" value="1"/>
</dbReference>
<dbReference type="Gene3D" id="3.40.50.1220">
    <property type="entry name" value="TPP-binding domain"/>
    <property type="match status" value="1"/>
</dbReference>
<evidence type="ECO:0000313" key="7">
    <source>
        <dbReference type="Proteomes" id="UP000663829"/>
    </source>
</evidence>
<dbReference type="Proteomes" id="UP000663829">
    <property type="component" value="Unassembled WGS sequence"/>
</dbReference>
<dbReference type="InterPro" id="IPR050134">
    <property type="entry name" value="NAD-dep_sirtuin_deacylases"/>
</dbReference>
<dbReference type="GO" id="GO:0070403">
    <property type="term" value="F:NAD+ binding"/>
    <property type="evidence" value="ECO:0007669"/>
    <property type="project" value="InterPro"/>
</dbReference>
<name>A0A814T672_9BILA</name>
<protein>
    <recommendedName>
        <fullName evidence="4">Deacetylase sirtuin-type domain-containing protein</fullName>
    </recommendedName>
</protein>
<keyword evidence="7" id="KW-1185">Reference proteome</keyword>
<feature type="binding site" evidence="3">
    <location>
        <position position="204"/>
    </location>
    <ligand>
        <name>Zn(2+)</name>
        <dbReference type="ChEBI" id="CHEBI:29105"/>
    </ligand>
</feature>
<feature type="active site" description="Proton acceptor" evidence="3">
    <location>
        <position position="160"/>
    </location>
</feature>
<evidence type="ECO:0000313" key="6">
    <source>
        <dbReference type="EMBL" id="CAF3920773.1"/>
    </source>
</evidence>
<dbReference type="PANTHER" id="PTHR11085">
    <property type="entry name" value="NAD-DEPENDENT PROTEIN DEACYLASE SIRTUIN-5, MITOCHONDRIAL-RELATED"/>
    <property type="match status" value="1"/>
</dbReference>
<proteinExistence type="predicted"/>
<dbReference type="AlphaFoldDB" id="A0A814T672"/>
<evidence type="ECO:0000256" key="2">
    <source>
        <dbReference type="ARBA" id="ARBA00023027"/>
    </source>
</evidence>
<dbReference type="PROSITE" id="PS50305">
    <property type="entry name" value="SIRTUIN"/>
    <property type="match status" value="1"/>
</dbReference>
<dbReference type="InterPro" id="IPR029035">
    <property type="entry name" value="DHS-like_NAD/FAD-binding_dom"/>
</dbReference>
<dbReference type="GO" id="GO:0017136">
    <property type="term" value="F:histone deacetylase activity, NAD-dependent"/>
    <property type="evidence" value="ECO:0007669"/>
    <property type="project" value="TreeGrafter"/>
</dbReference>
<dbReference type="PANTHER" id="PTHR11085:SF10">
    <property type="entry name" value="NAD-DEPENDENT PROTEIN DEACYLASE SIRTUIN-5, MITOCHONDRIAL-RELATED"/>
    <property type="match status" value="1"/>
</dbReference>
<feature type="binding site" evidence="3">
    <location>
        <position position="168"/>
    </location>
    <ligand>
        <name>Zn(2+)</name>
        <dbReference type="ChEBI" id="CHEBI:29105"/>
    </ligand>
</feature>
<evidence type="ECO:0000256" key="3">
    <source>
        <dbReference type="PROSITE-ProRule" id="PRU00236"/>
    </source>
</evidence>
<evidence type="ECO:0000256" key="1">
    <source>
        <dbReference type="ARBA" id="ARBA00022679"/>
    </source>
</evidence>
<dbReference type="GO" id="GO:0046872">
    <property type="term" value="F:metal ion binding"/>
    <property type="evidence" value="ECO:0007669"/>
    <property type="project" value="UniProtKB-KW"/>
</dbReference>
<sequence length="324" mass="36059">MSSTNVSHKLKINAAQKTTVATEQIINKAAELIVDCESILFTSGAGMGVSSGFGTFQGIAASVWLPLLQPSKLDYTDIVNPSWFHKPQGNSSNHDTANFAYAFWSDRYNAYTSTAPHLGYFICKQWSELSHIKSAFSFTSNIDGHWIKSGWNESSVLECHGSIHYMQCVNDCRKRIWATKNELKLTVDPKTNCVTDPLPLCSDCNGLARPNVLMFDDWAKFSGNRHDESFCHYGQFKSDIAAAKTKLLVIELGAGITVPSVRIESELAFTDKRWTAHLIRINPLAEHAVIDAYRNKSKGQALELPLDALTALTLIDREVKKKLK</sequence>
<accession>A0A814T672</accession>
<keyword evidence="3" id="KW-0479">Metal-binding</keyword>
<keyword evidence="3" id="KW-0862">Zinc</keyword>
<dbReference type="EMBL" id="CAJOBC010007086">
    <property type="protein sequence ID" value="CAF3920773.1"/>
    <property type="molecule type" value="Genomic_DNA"/>
</dbReference>
<feature type="binding site" evidence="3">
    <location>
        <position position="201"/>
    </location>
    <ligand>
        <name>Zn(2+)</name>
        <dbReference type="ChEBI" id="CHEBI:29105"/>
    </ligand>
</feature>
<gene>
    <name evidence="5" type="ORF">GPM918_LOCUS21490</name>
    <name evidence="6" type="ORF">SRO942_LOCUS21492</name>
</gene>
<dbReference type="GO" id="GO:0005634">
    <property type="term" value="C:nucleus"/>
    <property type="evidence" value="ECO:0007669"/>
    <property type="project" value="TreeGrafter"/>
</dbReference>
<keyword evidence="1" id="KW-0808">Transferase</keyword>
<comment type="caution">
    <text evidence="5">The sequence shown here is derived from an EMBL/GenBank/DDBJ whole genome shotgun (WGS) entry which is preliminary data.</text>
</comment>
<dbReference type="OrthoDB" id="424302at2759"/>
<dbReference type="EMBL" id="CAJNOQ010007085">
    <property type="protein sequence ID" value="CAF1157224.1"/>
    <property type="molecule type" value="Genomic_DNA"/>
</dbReference>
<dbReference type="Gene3D" id="3.30.1600.10">
    <property type="entry name" value="SIR2/SIRT2 'Small Domain"/>
    <property type="match status" value="1"/>
</dbReference>
<feature type="domain" description="Deacetylase sirtuin-type" evidence="4">
    <location>
        <begin position="19"/>
        <end position="322"/>
    </location>
</feature>
<evidence type="ECO:0000259" key="4">
    <source>
        <dbReference type="PROSITE" id="PS50305"/>
    </source>
</evidence>
<dbReference type="InterPro" id="IPR026590">
    <property type="entry name" value="Ssirtuin_cat_dom"/>
</dbReference>
<dbReference type="SUPFAM" id="SSF52467">
    <property type="entry name" value="DHS-like NAD/FAD-binding domain"/>
    <property type="match status" value="1"/>
</dbReference>
<feature type="binding site" evidence="3">
    <location>
        <position position="172"/>
    </location>
    <ligand>
        <name>Zn(2+)</name>
        <dbReference type="ChEBI" id="CHEBI:29105"/>
    </ligand>
</feature>
<dbReference type="Proteomes" id="UP000681722">
    <property type="component" value="Unassembled WGS sequence"/>
</dbReference>
<dbReference type="InterPro" id="IPR003000">
    <property type="entry name" value="Sirtuin"/>
</dbReference>
<keyword evidence="2" id="KW-0520">NAD</keyword>
<reference evidence="5" key="1">
    <citation type="submission" date="2021-02" db="EMBL/GenBank/DDBJ databases">
        <authorList>
            <person name="Nowell W R."/>
        </authorList>
    </citation>
    <scope>NUCLEOTIDE SEQUENCE</scope>
</reference>